<sequence>MVAVILMTFLLQVVVQTHLTFKFLCADLIQVKMEPVSNLLSMEEQLAIFLYETGHNNSNRLAQDRCNSSLFLKILSHTLHLIMCMFISHQTQNFHLFSITAQELLMGSTSLLQCPPIKLLNLVISRIPPGKFYLADAGYGLNWGVVRVTCTRGQFLALPGKCRKSCFF</sequence>
<name>A0A0L6UPI5_9BASI</name>
<feature type="signal peptide" evidence="1">
    <location>
        <begin position="1"/>
        <end position="17"/>
    </location>
</feature>
<dbReference type="AlphaFoldDB" id="A0A0L6UPI5"/>
<evidence type="ECO:0000259" key="2">
    <source>
        <dbReference type="Pfam" id="PF26138"/>
    </source>
</evidence>
<dbReference type="OrthoDB" id="1681765at2759"/>
<feature type="chain" id="PRO_5005568027" description="DUF8040 domain-containing protein" evidence="1">
    <location>
        <begin position="18"/>
        <end position="168"/>
    </location>
</feature>
<dbReference type="Pfam" id="PF26138">
    <property type="entry name" value="DUF8040"/>
    <property type="match status" value="1"/>
</dbReference>
<reference evidence="3 4" key="1">
    <citation type="submission" date="2015-08" db="EMBL/GenBank/DDBJ databases">
        <title>Next Generation Sequencing and Analysis of the Genome of Puccinia sorghi L Schw, the Causal Agent of Maize Common Rust.</title>
        <authorList>
            <person name="Rochi L."/>
            <person name="Burguener G."/>
            <person name="Darino M."/>
            <person name="Turjanski A."/>
            <person name="Kreff E."/>
            <person name="Dieguez M.J."/>
            <person name="Sacco F."/>
        </authorList>
    </citation>
    <scope>NUCLEOTIDE SEQUENCE [LARGE SCALE GENOMIC DNA]</scope>
    <source>
        <strain evidence="3 4">RO10H11247</strain>
    </source>
</reference>
<organism evidence="3 4">
    <name type="scientific">Puccinia sorghi</name>
    <dbReference type="NCBI Taxonomy" id="27349"/>
    <lineage>
        <taxon>Eukaryota</taxon>
        <taxon>Fungi</taxon>
        <taxon>Dikarya</taxon>
        <taxon>Basidiomycota</taxon>
        <taxon>Pucciniomycotina</taxon>
        <taxon>Pucciniomycetes</taxon>
        <taxon>Pucciniales</taxon>
        <taxon>Pucciniaceae</taxon>
        <taxon>Puccinia</taxon>
    </lineage>
</organism>
<dbReference type="VEuPathDB" id="FungiDB:VP01_4428g1"/>
<keyword evidence="4" id="KW-1185">Reference proteome</keyword>
<proteinExistence type="predicted"/>
<comment type="caution">
    <text evidence="3">The sequence shown here is derived from an EMBL/GenBank/DDBJ whole genome shotgun (WGS) entry which is preliminary data.</text>
</comment>
<evidence type="ECO:0000256" key="1">
    <source>
        <dbReference type="SAM" id="SignalP"/>
    </source>
</evidence>
<dbReference type="Proteomes" id="UP000037035">
    <property type="component" value="Unassembled WGS sequence"/>
</dbReference>
<accession>A0A0L6UPI5</accession>
<dbReference type="EMBL" id="LAVV01009533">
    <property type="protein sequence ID" value="KNZ50436.1"/>
    <property type="molecule type" value="Genomic_DNA"/>
</dbReference>
<keyword evidence="1" id="KW-0732">Signal</keyword>
<evidence type="ECO:0000313" key="4">
    <source>
        <dbReference type="Proteomes" id="UP000037035"/>
    </source>
</evidence>
<protein>
    <recommendedName>
        <fullName evidence="2">DUF8040 domain-containing protein</fullName>
    </recommendedName>
</protein>
<dbReference type="InterPro" id="IPR058353">
    <property type="entry name" value="DUF8040"/>
</dbReference>
<gene>
    <name evidence="3" type="ORF">VP01_4428g1</name>
</gene>
<feature type="domain" description="DUF8040" evidence="2">
    <location>
        <begin position="20"/>
        <end position="69"/>
    </location>
</feature>
<evidence type="ECO:0000313" key="3">
    <source>
        <dbReference type="EMBL" id="KNZ50436.1"/>
    </source>
</evidence>